<dbReference type="EMBL" id="QGMY01000008">
    <property type="protein sequence ID" value="PWR71651.1"/>
    <property type="molecule type" value="Genomic_DNA"/>
</dbReference>
<evidence type="ECO:0000259" key="3">
    <source>
        <dbReference type="Pfam" id="PF02525"/>
    </source>
</evidence>
<dbReference type="Gene3D" id="3.40.50.360">
    <property type="match status" value="1"/>
</dbReference>
<name>A0A2V2N7W0_9EURY</name>
<dbReference type="InterPro" id="IPR029039">
    <property type="entry name" value="Flavoprotein-like_sf"/>
</dbReference>
<reference evidence="4 5" key="1">
    <citation type="submission" date="2018-05" db="EMBL/GenBank/DDBJ databases">
        <title>Draft genome of Methanospirillum lacunae Ki8-1.</title>
        <authorList>
            <person name="Dueholm M.S."/>
            <person name="Nielsen P.H."/>
            <person name="Bakmann L.F."/>
            <person name="Otzen D.E."/>
        </authorList>
    </citation>
    <scope>NUCLEOTIDE SEQUENCE [LARGE SCALE GENOMIC DNA]</scope>
    <source>
        <strain evidence="4 5">Ki8-1</strain>
    </source>
</reference>
<proteinExistence type="inferred from homology"/>
<dbReference type="RefSeq" id="WP_109969270.1">
    <property type="nucleotide sequence ID" value="NZ_CP176093.1"/>
</dbReference>
<dbReference type="SUPFAM" id="SSF52218">
    <property type="entry name" value="Flavoproteins"/>
    <property type="match status" value="1"/>
</dbReference>
<evidence type="ECO:0000256" key="2">
    <source>
        <dbReference type="ARBA" id="ARBA00023002"/>
    </source>
</evidence>
<dbReference type="PANTHER" id="PTHR10204:SF34">
    <property type="entry name" value="NAD(P)H DEHYDROGENASE [QUINONE] 1 ISOFORM 1"/>
    <property type="match status" value="1"/>
</dbReference>
<dbReference type="GO" id="GO:0003955">
    <property type="term" value="F:NAD(P)H dehydrogenase (quinone) activity"/>
    <property type="evidence" value="ECO:0007669"/>
    <property type="project" value="TreeGrafter"/>
</dbReference>
<accession>A0A2V2N7W0</accession>
<comment type="caution">
    <text evidence="4">The sequence shown here is derived from an EMBL/GenBank/DDBJ whole genome shotgun (WGS) entry which is preliminary data.</text>
</comment>
<comment type="similarity">
    <text evidence="1">Belongs to the NAD(P)H dehydrogenase (quinone) family.</text>
</comment>
<evidence type="ECO:0000313" key="5">
    <source>
        <dbReference type="Proteomes" id="UP000245657"/>
    </source>
</evidence>
<dbReference type="Proteomes" id="UP000245657">
    <property type="component" value="Unassembled WGS sequence"/>
</dbReference>
<evidence type="ECO:0000313" key="4">
    <source>
        <dbReference type="EMBL" id="PWR71651.1"/>
    </source>
</evidence>
<organism evidence="4 5">
    <name type="scientific">Methanospirillum lacunae</name>
    <dbReference type="NCBI Taxonomy" id="668570"/>
    <lineage>
        <taxon>Archaea</taxon>
        <taxon>Methanobacteriati</taxon>
        <taxon>Methanobacteriota</taxon>
        <taxon>Stenosarchaea group</taxon>
        <taxon>Methanomicrobia</taxon>
        <taxon>Methanomicrobiales</taxon>
        <taxon>Methanospirillaceae</taxon>
        <taxon>Methanospirillum</taxon>
    </lineage>
</organism>
<feature type="domain" description="Flavodoxin-like fold" evidence="3">
    <location>
        <begin position="1"/>
        <end position="167"/>
    </location>
</feature>
<gene>
    <name evidence="4" type="ORF">DK846_12435</name>
</gene>
<dbReference type="GO" id="GO:0005829">
    <property type="term" value="C:cytosol"/>
    <property type="evidence" value="ECO:0007669"/>
    <property type="project" value="TreeGrafter"/>
</dbReference>
<sequence>MRILLILAHPDISSFNYSIAQAIRQALTKKGHDVIFHDLYSEAFDPILPAYEIPRDVPLDPVIARHCSELAQAEGIVVVHPNWWGQPPAILTGWIDRIIRPGVAYRFIKNDNGEGVPEGLLKARAALVINTSNTREERENLVFGDPLERIWRDCVFGLCGVTEFHRRILRIVVTSTVEQRQSWIQEMSNLAVDIFSNLQDHGGQDL</sequence>
<evidence type="ECO:0000256" key="1">
    <source>
        <dbReference type="ARBA" id="ARBA00006252"/>
    </source>
</evidence>
<keyword evidence="5" id="KW-1185">Reference proteome</keyword>
<keyword evidence="2" id="KW-0560">Oxidoreductase</keyword>
<dbReference type="InterPro" id="IPR051545">
    <property type="entry name" value="NAD(P)H_dehydrogenase_qn"/>
</dbReference>
<dbReference type="OrthoDB" id="9059at2157"/>
<dbReference type="GeneID" id="97550182"/>
<dbReference type="Pfam" id="PF02525">
    <property type="entry name" value="Flavodoxin_2"/>
    <property type="match status" value="1"/>
</dbReference>
<dbReference type="InterPro" id="IPR003680">
    <property type="entry name" value="Flavodoxin_fold"/>
</dbReference>
<protein>
    <submittedName>
        <fullName evidence="4">NAD(P)H dehydrogenase</fullName>
    </submittedName>
</protein>
<dbReference type="PANTHER" id="PTHR10204">
    <property type="entry name" value="NAD P H OXIDOREDUCTASE-RELATED"/>
    <property type="match status" value="1"/>
</dbReference>
<dbReference type="AlphaFoldDB" id="A0A2V2N7W0"/>